<evidence type="ECO:0000313" key="11">
    <source>
        <dbReference type="Proteomes" id="UP000324194"/>
    </source>
</evidence>
<dbReference type="Pfam" id="PF01544">
    <property type="entry name" value="CorA"/>
    <property type="match status" value="1"/>
</dbReference>
<dbReference type="SUPFAM" id="SSF144083">
    <property type="entry name" value="Magnesium transport protein CorA, transmembrane region"/>
    <property type="match status" value="1"/>
</dbReference>
<dbReference type="Gene3D" id="3.30.460.20">
    <property type="entry name" value="CorA soluble domain-like"/>
    <property type="match status" value="1"/>
</dbReference>
<keyword evidence="6 8" id="KW-1133">Transmembrane helix</keyword>
<keyword evidence="7 8" id="KW-0472">Membrane</keyword>
<dbReference type="FunFam" id="1.20.58.340:FF:000012">
    <property type="entry name" value="Magnesium transport protein CorA"/>
    <property type="match status" value="1"/>
</dbReference>
<dbReference type="PANTHER" id="PTHR46494">
    <property type="entry name" value="CORA FAMILY METAL ION TRANSPORTER (EUROFUNG)"/>
    <property type="match status" value="1"/>
</dbReference>
<evidence type="ECO:0000256" key="8">
    <source>
        <dbReference type="RuleBase" id="RU362010"/>
    </source>
</evidence>
<feature type="transmembrane region" description="Helical" evidence="8">
    <location>
        <begin position="329"/>
        <end position="349"/>
    </location>
</feature>
<sequence length="355" mass="41105">MFSEVHKRAKKAGQPPGTPVYTGEKSREKPIITVTTYNASESEESKGDSLESCMGAQKPGYVTWVNVEGLHDSGLIDQIAKQFHLHPLTVEDILNVEQRPKVEEFDGYIFITLKVLTWQAKMAKFNIAQLSLVIGKDYILSFHEHDSSRFHDIRKRLQGSANQRLRQHGSDYLAYRMIDAVVDEYFVVLEAQGDQIEKIEQRVITSPKPQTARTLYRLKRQMLLLRKVIWPMREAVSHLLYVEDELITSFTRVYLRDVYDHAMQAIDTLETFRDMLSSILDMYLSALTIRMNEIMKTLTIITTIFIPITALASIYGMNVPGVPLMHSPWAFMVILSLMIFMIMFMIVFFRKKRWI</sequence>
<protein>
    <recommendedName>
        <fullName evidence="8">Magnesium transport protein CorA</fullName>
    </recommendedName>
</protein>
<keyword evidence="4 8" id="KW-1003">Cell membrane</keyword>
<dbReference type="GO" id="GO:0005886">
    <property type="term" value="C:plasma membrane"/>
    <property type="evidence" value="ECO:0007669"/>
    <property type="project" value="UniProtKB-SubCell"/>
</dbReference>
<evidence type="ECO:0000256" key="9">
    <source>
        <dbReference type="SAM" id="MobiDB-lite"/>
    </source>
</evidence>
<dbReference type="GO" id="GO:0015095">
    <property type="term" value="F:magnesium ion transmembrane transporter activity"/>
    <property type="evidence" value="ECO:0007669"/>
    <property type="project" value="UniProtKB-UniRule"/>
</dbReference>
<dbReference type="InterPro" id="IPR045861">
    <property type="entry name" value="CorA_cytoplasmic_dom"/>
</dbReference>
<evidence type="ECO:0000256" key="5">
    <source>
        <dbReference type="ARBA" id="ARBA00022692"/>
    </source>
</evidence>
<dbReference type="KEGG" id="asip:AQUSIP_09420"/>
<keyword evidence="8" id="KW-0406">Ion transport</keyword>
<dbReference type="InterPro" id="IPR004488">
    <property type="entry name" value="Mg/Co-transport_prot_CorA"/>
</dbReference>
<dbReference type="SUPFAM" id="SSF143865">
    <property type="entry name" value="CorA soluble domain-like"/>
    <property type="match status" value="1"/>
</dbReference>
<dbReference type="InterPro" id="IPR002523">
    <property type="entry name" value="MgTranspt_CorA/ZnTranspt_ZntB"/>
</dbReference>
<dbReference type="Gene3D" id="1.20.58.340">
    <property type="entry name" value="Magnesium transport protein CorA, transmembrane region"/>
    <property type="match status" value="2"/>
</dbReference>
<comment type="similarity">
    <text evidence="2 8">Belongs to the CorA metal ion transporter (MIT) (TC 1.A.35) family.</text>
</comment>
<keyword evidence="3 8" id="KW-0813">Transport</keyword>
<accession>A0A5E4PGP5</accession>
<dbReference type="CDD" id="cd12828">
    <property type="entry name" value="TmCorA-like_1"/>
    <property type="match status" value="1"/>
</dbReference>
<gene>
    <name evidence="10" type="primary">corA_1</name>
    <name evidence="8" type="synonym">corA</name>
    <name evidence="10" type="ORF">AQUSIP_09420</name>
</gene>
<dbReference type="PANTHER" id="PTHR46494:SF1">
    <property type="entry name" value="CORA FAMILY METAL ION TRANSPORTER (EUROFUNG)"/>
    <property type="match status" value="1"/>
</dbReference>
<feature type="region of interest" description="Disordered" evidence="9">
    <location>
        <begin position="1"/>
        <end position="27"/>
    </location>
</feature>
<evidence type="ECO:0000256" key="4">
    <source>
        <dbReference type="ARBA" id="ARBA00022475"/>
    </source>
</evidence>
<feature type="transmembrane region" description="Helical" evidence="8">
    <location>
        <begin position="298"/>
        <end position="317"/>
    </location>
</feature>
<evidence type="ECO:0000256" key="2">
    <source>
        <dbReference type="ARBA" id="ARBA00009765"/>
    </source>
</evidence>
<keyword evidence="5 8" id="KW-0812">Transmembrane</keyword>
<dbReference type="EMBL" id="LR699119">
    <property type="protein sequence ID" value="VVC75652.1"/>
    <property type="molecule type" value="Genomic_DNA"/>
</dbReference>
<comment type="function">
    <text evidence="8">Mediates influx of magnesium ions.</text>
</comment>
<dbReference type="AlphaFoldDB" id="A0A5E4PGP5"/>
<comment type="subcellular location">
    <subcellularLocation>
        <location evidence="1">Cell membrane</location>
        <topology evidence="1">Multi-pass membrane protein</topology>
    </subcellularLocation>
    <subcellularLocation>
        <location evidence="8">Membrane</location>
        <topology evidence="8">Multi-pass membrane protein</topology>
    </subcellularLocation>
</comment>
<evidence type="ECO:0000256" key="6">
    <source>
        <dbReference type="ARBA" id="ARBA00022989"/>
    </source>
</evidence>
<dbReference type="RefSeq" id="WP_172622734.1">
    <property type="nucleotide sequence ID" value="NZ_LR699119.1"/>
</dbReference>
<proteinExistence type="inferred from homology"/>
<dbReference type="GO" id="GO:0050897">
    <property type="term" value="F:cobalt ion binding"/>
    <property type="evidence" value="ECO:0007669"/>
    <property type="project" value="TreeGrafter"/>
</dbReference>
<dbReference type="GO" id="GO:0000287">
    <property type="term" value="F:magnesium ion binding"/>
    <property type="evidence" value="ECO:0007669"/>
    <property type="project" value="TreeGrafter"/>
</dbReference>
<reference evidence="10 11" key="1">
    <citation type="submission" date="2019-08" db="EMBL/GenBank/DDBJ databases">
        <authorList>
            <person name="Guy L."/>
        </authorList>
    </citation>
    <scope>NUCLEOTIDE SEQUENCE [LARGE SCALE GENOMIC DNA]</scope>
    <source>
        <strain evidence="10 11">SGT-108</strain>
    </source>
</reference>
<dbReference type="GO" id="GO:0015087">
    <property type="term" value="F:cobalt ion transmembrane transporter activity"/>
    <property type="evidence" value="ECO:0007669"/>
    <property type="project" value="UniProtKB-UniRule"/>
</dbReference>
<name>A0A5E4PGP5_9COXI</name>
<evidence type="ECO:0000256" key="7">
    <source>
        <dbReference type="ARBA" id="ARBA00023136"/>
    </source>
</evidence>
<dbReference type="InterPro" id="IPR045863">
    <property type="entry name" value="CorA_TM1_TM2"/>
</dbReference>
<evidence type="ECO:0000256" key="1">
    <source>
        <dbReference type="ARBA" id="ARBA00004651"/>
    </source>
</evidence>
<keyword evidence="8" id="KW-0460">Magnesium</keyword>
<evidence type="ECO:0000256" key="3">
    <source>
        <dbReference type="ARBA" id="ARBA00022448"/>
    </source>
</evidence>
<evidence type="ECO:0000313" key="10">
    <source>
        <dbReference type="EMBL" id="VVC75652.1"/>
    </source>
</evidence>
<dbReference type="NCBIfam" id="TIGR00383">
    <property type="entry name" value="corA"/>
    <property type="match status" value="1"/>
</dbReference>
<dbReference type="Proteomes" id="UP000324194">
    <property type="component" value="Chromosome 1"/>
</dbReference>
<organism evidence="10 11">
    <name type="scientific">Aquicella siphonis</name>
    <dbReference type="NCBI Taxonomy" id="254247"/>
    <lineage>
        <taxon>Bacteria</taxon>
        <taxon>Pseudomonadati</taxon>
        <taxon>Pseudomonadota</taxon>
        <taxon>Gammaproteobacteria</taxon>
        <taxon>Legionellales</taxon>
        <taxon>Coxiellaceae</taxon>
        <taxon>Aquicella</taxon>
    </lineage>
</organism>
<keyword evidence="11" id="KW-1185">Reference proteome</keyword>